<feature type="transmembrane region" description="Helical" evidence="1">
    <location>
        <begin position="14"/>
        <end position="32"/>
    </location>
</feature>
<dbReference type="Proteomes" id="UP000594468">
    <property type="component" value="Chromosome"/>
</dbReference>
<dbReference type="InterPro" id="IPR025356">
    <property type="entry name" value="DUF4260"/>
</dbReference>
<dbReference type="EMBL" id="CP062983">
    <property type="protein sequence ID" value="QPC85126.1"/>
    <property type="molecule type" value="Genomic_DNA"/>
</dbReference>
<evidence type="ECO:0000313" key="2">
    <source>
        <dbReference type="EMBL" id="QPC85126.1"/>
    </source>
</evidence>
<protein>
    <submittedName>
        <fullName evidence="2">DUF4260 domain-containing protein</fullName>
    </submittedName>
</protein>
<keyword evidence="1" id="KW-0472">Membrane</keyword>
<gene>
    <name evidence="2" type="ORF">G4Y79_05705</name>
</gene>
<feature type="transmembrane region" description="Helical" evidence="1">
    <location>
        <begin position="64"/>
        <end position="83"/>
    </location>
</feature>
<keyword evidence="3" id="KW-1185">Reference proteome</keyword>
<dbReference type="Pfam" id="PF14079">
    <property type="entry name" value="DUF4260"/>
    <property type="match status" value="1"/>
</dbReference>
<keyword evidence="1" id="KW-1133">Transmembrane helix</keyword>
<feature type="transmembrane region" description="Helical" evidence="1">
    <location>
        <begin position="38"/>
        <end position="57"/>
    </location>
</feature>
<accession>A0A7S8IGS9</accession>
<sequence length="125" mass="13837">MTQTETMTFSQPRLLLHLEGLALLIAIGLVYGQFSGDWLMFALLLFVPDVSMVGYLVNTRVGATVYNLAHFVVFPLILIGLGVSLPHPILVSVGLIWLAHIALDRTLGYGLKYNTAFKDTHMQHV</sequence>
<evidence type="ECO:0000256" key="1">
    <source>
        <dbReference type="SAM" id="Phobius"/>
    </source>
</evidence>
<name>A0A7S8IGS9_9CHLR</name>
<dbReference type="KEGG" id="pmet:G4Y79_05705"/>
<proteinExistence type="predicted"/>
<reference evidence="2 3" key="1">
    <citation type="submission" date="2020-02" db="EMBL/GenBank/DDBJ databases">
        <authorList>
            <person name="Zheng R.K."/>
            <person name="Sun C.M."/>
        </authorList>
    </citation>
    <scope>NUCLEOTIDE SEQUENCE [LARGE SCALE GENOMIC DNA]</scope>
    <source>
        <strain evidence="3">rifampicinis</strain>
    </source>
</reference>
<dbReference type="AlphaFoldDB" id="A0A7S8IGS9"/>
<keyword evidence="1" id="KW-0812">Transmembrane</keyword>
<evidence type="ECO:0000313" key="3">
    <source>
        <dbReference type="Proteomes" id="UP000594468"/>
    </source>
</evidence>
<feature type="transmembrane region" description="Helical" evidence="1">
    <location>
        <begin position="89"/>
        <end position="108"/>
    </location>
</feature>
<organism evidence="2 3">
    <name type="scientific">Phototrophicus methaneseepsis</name>
    <dbReference type="NCBI Taxonomy" id="2710758"/>
    <lineage>
        <taxon>Bacteria</taxon>
        <taxon>Bacillati</taxon>
        <taxon>Chloroflexota</taxon>
        <taxon>Candidatus Thermofontia</taxon>
        <taxon>Phototrophicales</taxon>
        <taxon>Phototrophicaceae</taxon>
        <taxon>Phototrophicus</taxon>
    </lineage>
</organism>